<dbReference type="AlphaFoldDB" id="A0A4W6ENS7"/>
<protein>
    <submittedName>
        <fullName evidence="2">Uncharacterized protein</fullName>
    </submittedName>
</protein>
<dbReference type="InParanoid" id="A0A4W6ENS7"/>
<feature type="compositionally biased region" description="Basic and acidic residues" evidence="1">
    <location>
        <begin position="74"/>
        <end position="108"/>
    </location>
</feature>
<name>A0A4W6ENS7_LATCA</name>
<feature type="compositionally biased region" description="Polar residues" evidence="1">
    <location>
        <begin position="1"/>
        <end position="10"/>
    </location>
</feature>
<reference evidence="3" key="1">
    <citation type="submission" date="2015-09" db="EMBL/GenBank/DDBJ databases">
        <authorList>
            <person name="Sai Rama Sridatta P."/>
        </authorList>
    </citation>
    <scope>NUCLEOTIDE SEQUENCE [LARGE SCALE GENOMIC DNA]</scope>
</reference>
<evidence type="ECO:0000313" key="2">
    <source>
        <dbReference type="Ensembl" id="ENSLCAP00010039534.1"/>
    </source>
</evidence>
<evidence type="ECO:0000256" key="1">
    <source>
        <dbReference type="SAM" id="MobiDB-lite"/>
    </source>
</evidence>
<feature type="compositionally biased region" description="Polar residues" evidence="1">
    <location>
        <begin position="128"/>
        <end position="139"/>
    </location>
</feature>
<accession>A0A4W6ENS7</accession>
<sequence length="145" mass="16526">MMKLRQTQRCGFTRAFYCSKENKEPKGLGKNTKRPPKERWRGPGNSAGRRQTREAGRTGWSSRARTTRQGPGEQEERHRRDHVSDLEHRESTQERQGEETARDAREAQRCGNTLGTRNGGEAGEEDTPQTTFSTIITNSKHSDLL</sequence>
<feature type="compositionally biased region" description="Polar residues" evidence="1">
    <location>
        <begin position="59"/>
        <end position="69"/>
    </location>
</feature>
<keyword evidence="3" id="KW-1185">Reference proteome</keyword>
<reference evidence="2" key="3">
    <citation type="submission" date="2025-09" db="UniProtKB">
        <authorList>
            <consortium name="Ensembl"/>
        </authorList>
    </citation>
    <scope>IDENTIFICATION</scope>
</reference>
<dbReference type="Proteomes" id="UP000314980">
    <property type="component" value="Unassembled WGS sequence"/>
</dbReference>
<reference evidence="2" key="2">
    <citation type="submission" date="2025-08" db="UniProtKB">
        <authorList>
            <consortium name="Ensembl"/>
        </authorList>
    </citation>
    <scope>IDENTIFICATION</scope>
</reference>
<dbReference type="Ensembl" id="ENSLCAT00010040465.1">
    <property type="protein sequence ID" value="ENSLCAP00010039534.1"/>
    <property type="gene ID" value="ENSLCAG00010018461.1"/>
</dbReference>
<feature type="region of interest" description="Disordered" evidence="1">
    <location>
        <begin position="1"/>
        <end position="145"/>
    </location>
</feature>
<evidence type="ECO:0000313" key="3">
    <source>
        <dbReference type="Proteomes" id="UP000314980"/>
    </source>
</evidence>
<organism evidence="2 3">
    <name type="scientific">Lates calcarifer</name>
    <name type="common">Barramundi</name>
    <name type="synonym">Holocentrus calcarifer</name>
    <dbReference type="NCBI Taxonomy" id="8187"/>
    <lineage>
        <taxon>Eukaryota</taxon>
        <taxon>Metazoa</taxon>
        <taxon>Chordata</taxon>
        <taxon>Craniata</taxon>
        <taxon>Vertebrata</taxon>
        <taxon>Euteleostomi</taxon>
        <taxon>Actinopterygii</taxon>
        <taxon>Neopterygii</taxon>
        <taxon>Teleostei</taxon>
        <taxon>Neoteleostei</taxon>
        <taxon>Acanthomorphata</taxon>
        <taxon>Carangaria</taxon>
        <taxon>Carangaria incertae sedis</taxon>
        <taxon>Centropomidae</taxon>
        <taxon>Lates</taxon>
    </lineage>
</organism>
<proteinExistence type="predicted"/>